<gene>
    <name evidence="2" type="ORF">KVT40_008147</name>
</gene>
<dbReference type="InterPro" id="IPR011990">
    <property type="entry name" value="TPR-like_helical_dom_sf"/>
</dbReference>
<feature type="region of interest" description="Disordered" evidence="1">
    <location>
        <begin position="167"/>
        <end position="250"/>
    </location>
</feature>
<keyword evidence="3" id="KW-1185">Reference proteome</keyword>
<accession>A0A8K0KSN1</accession>
<evidence type="ECO:0000313" key="2">
    <source>
        <dbReference type="EMBL" id="KAG8623171.1"/>
    </source>
</evidence>
<dbReference type="AlphaFoldDB" id="A0A8K0KSN1"/>
<dbReference type="Gene3D" id="1.25.40.10">
    <property type="entry name" value="Tetratricopeptide repeat domain"/>
    <property type="match status" value="1"/>
</dbReference>
<dbReference type="EMBL" id="JAESVG020000010">
    <property type="protein sequence ID" value="KAG8623171.1"/>
    <property type="molecule type" value="Genomic_DNA"/>
</dbReference>
<comment type="caution">
    <text evidence="2">The sequence shown here is derived from an EMBL/GenBank/DDBJ whole genome shotgun (WGS) entry which is preliminary data.</text>
</comment>
<organism evidence="2 3">
    <name type="scientific">Elsinoe batatas</name>
    <dbReference type="NCBI Taxonomy" id="2601811"/>
    <lineage>
        <taxon>Eukaryota</taxon>
        <taxon>Fungi</taxon>
        <taxon>Dikarya</taxon>
        <taxon>Ascomycota</taxon>
        <taxon>Pezizomycotina</taxon>
        <taxon>Dothideomycetes</taxon>
        <taxon>Dothideomycetidae</taxon>
        <taxon>Myriangiales</taxon>
        <taxon>Elsinoaceae</taxon>
        <taxon>Elsinoe</taxon>
    </lineage>
</organism>
<evidence type="ECO:0000313" key="3">
    <source>
        <dbReference type="Proteomes" id="UP000809789"/>
    </source>
</evidence>
<feature type="region of interest" description="Disordered" evidence="1">
    <location>
        <begin position="297"/>
        <end position="325"/>
    </location>
</feature>
<dbReference type="Proteomes" id="UP000809789">
    <property type="component" value="Unassembled WGS sequence"/>
</dbReference>
<feature type="compositionally biased region" description="Polar residues" evidence="1">
    <location>
        <begin position="227"/>
        <end position="236"/>
    </location>
</feature>
<reference evidence="2" key="1">
    <citation type="submission" date="2021-07" db="EMBL/GenBank/DDBJ databases">
        <title>Elsinoe batatas strain:CRI-CJ2 Genome sequencing and assembly.</title>
        <authorList>
            <person name="Huang L."/>
        </authorList>
    </citation>
    <scope>NUCLEOTIDE SEQUENCE</scope>
    <source>
        <strain evidence="2">CRI-CJ2</strain>
    </source>
</reference>
<evidence type="ECO:0000256" key="1">
    <source>
        <dbReference type="SAM" id="MobiDB-lite"/>
    </source>
</evidence>
<protein>
    <submittedName>
        <fullName evidence="2">Uncharacterized protein</fullName>
    </submittedName>
</protein>
<dbReference type="SUPFAM" id="SSF48452">
    <property type="entry name" value="TPR-like"/>
    <property type="match status" value="1"/>
</dbReference>
<proteinExistence type="predicted"/>
<dbReference type="OrthoDB" id="10305482at2759"/>
<feature type="compositionally biased region" description="Basic and acidic residues" evidence="1">
    <location>
        <begin position="167"/>
        <end position="176"/>
    </location>
</feature>
<feature type="compositionally biased region" description="Polar residues" evidence="1">
    <location>
        <begin position="199"/>
        <end position="209"/>
    </location>
</feature>
<sequence length="423" mass="48074">MSVQRPTMETGLRELDFDELCDMWEHADLLFRNESFDASLNIYHDCASQTSNAPLRAVLLLNAGIAALHRGRIGQAQQLWLAASACDSDQVLPHFLHGVTAFHQQQYEEAQLAFRDCRRRFKPGRIVMKHRDMGLDFDLMLDHVLENEQIAAHELFQHIMGRSTNENRIDLPHDFPGDLVFQPPTRSPSSKRSTRPSEIPSTRRTQTGSIPRRPIPPRLISEPAISSPATVTTTSEAGCLRHGHGRSSSALPSMFRSNIDEQSSSAKFGPVQHFLRRQISRIRPLSMQQSPHTSLFASEAVPESKVHAAQQTRPIRPPRPDEPLVSSALPQAVKEEDTAISPAAKSSWSILDLYMDRDGPTKVQHENRRMDSRIRRWQSSLPDAREVSMERYSPFQEEMTQIRPFQRVLISDREEEKSAYAKH</sequence>
<name>A0A8K0KSN1_9PEZI</name>